<dbReference type="EMBL" id="FOUI01000012">
    <property type="protein sequence ID" value="SFM69719.1"/>
    <property type="molecule type" value="Genomic_DNA"/>
</dbReference>
<protein>
    <submittedName>
        <fullName evidence="1">Uncharacterized protein</fullName>
    </submittedName>
</protein>
<evidence type="ECO:0000313" key="2">
    <source>
        <dbReference type="Proteomes" id="UP000243629"/>
    </source>
</evidence>
<gene>
    <name evidence="1" type="ORF">SAMN05216217_11226</name>
</gene>
<dbReference type="STRING" id="1720063.SAMN05216217_11226"/>
<dbReference type="InterPro" id="IPR048061">
    <property type="entry name" value="GmtX-like"/>
</dbReference>
<proteinExistence type="predicted"/>
<dbReference type="OrthoDB" id="6629240at2"/>
<organism evidence="1 2">
    <name type="scientific">Halopseudomonas yangmingensis</name>
    <dbReference type="NCBI Taxonomy" id="1720063"/>
    <lineage>
        <taxon>Bacteria</taxon>
        <taxon>Pseudomonadati</taxon>
        <taxon>Pseudomonadota</taxon>
        <taxon>Gammaproteobacteria</taxon>
        <taxon>Pseudomonadales</taxon>
        <taxon>Pseudomonadaceae</taxon>
        <taxon>Halopseudomonas</taxon>
    </lineage>
</organism>
<dbReference type="RefSeq" id="WP_093476890.1">
    <property type="nucleotide sequence ID" value="NZ_FOUI01000012.1"/>
</dbReference>
<dbReference type="NCBIfam" id="NF040692">
    <property type="entry name" value="recomb_assoc"/>
    <property type="match status" value="1"/>
</dbReference>
<name>A0A1I4SZA4_9GAMM</name>
<accession>A0A1I4SZA4</accession>
<sequence length="201" mass="22660">MNAEDFLKNLKQSSSPKVSKTLDAIYQICLEQEKRKIYDFSAATIARLGYNRGVPKAQSINNKTGQVYRELLSFFSSQYAEKKSVIYPKGDDDWIEEINSPKLKLLVRMQAAELAAAKKKLAEFIPPSARIAVSDYQNVILDEDAKFTNLERRALEYIVSDDFLNKWGFSISEYGEIVDASGTVVLRAATSDAVRKALNFL</sequence>
<reference evidence="2" key="1">
    <citation type="submission" date="2016-10" db="EMBL/GenBank/DDBJ databases">
        <authorList>
            <person name="Varghese N."/>
            <person name="Submissions S."/>
        </authorList>
    </citation>
    <scope>NUCLEOTIDE SEQUENCE [LARGE SCALE GENOMIC DNA]</scope>
    <source>
        <strain evidence="2">DSM 24213</strain>
    </source>
</reference>
<evidence type="ECO:0000313" key="1">
    <source>
        <dbReference type="EMBL" id="SFM69719.1"/>
    </source>
</evidence>
<dbReference type="Proteomes" id="UP000243629">
    <property type="component" value="Unassembled WGS sequence"/>
</dbReference>
<keyword evidence="2" id="KW-1185">Reference proteome</keyword>
<dbReference type="AlphaFoldDB" id="A0A1I4SZA4"/>